<name>A0ABN5IRW4_9CAUL</name>
<keyword evidence="1" id="KW-0812">Transmembrane</keyword>
<proteinExistence type="predicted"/>
<gene>
    <name evidence="2" type="ORF">B7G68_07620</name>
</gene>
<keyword evidence="1" id="KW-1133">Transmembrane helix</keyword>
<evidence type="ECO:0008006" key="4">
    <source>
        <dbReference type="Google" id="ProtNLM"/>
    </source>
</evidence>
<keyword evidence="1" id="KW-0472">Membrane</keyword>
<dbReference type="Proteomes" id="UP000240527">
    <property type="component" value="Chromosome"/>
</dbReference>
<dbReference type="EMBL" id="CP027850">
    <property type="protein sequence ID" value="AVQ01727.1"/>
    <property type="molecule type" value="Genomic_DNA"/>
</dbReference>
<evidence type="ECO:0000313" key="2">
    <source>
        <dbReference type="EMBL" id="AVQ01727.1"/>
    </source>
</evidence>
<keyword evidence="3" id="KW-1185">Reference proteome</keyword>
<evidence type="ECO:0000313" key="3">
    <source>
        <dbReference type="Proteomes" id="UP000240527"/>
    </source>
</evidence>
<feature type="transmembrane region" description="Helical" evidence="1">
    <location>
        <begin position="30"/>
        <end position="58"/>
    </location>
</feature>
<accession>A0ABN5IRW4</accession>
<protein>
    <recommendedName>
        <fullName evidence="4">DUF304 domain-containing protein</fullName>
    </recommendedName>
</protein>
<sequence length="132" mass="14332">MPPLLAAALVVFSGLMDLRGGSTPRLFWIWFPLASLCLAYLLIVLGAVAINGGIAIYLRGESATFLFPYPKRLKLSKFQKIELIETAKPFPRQALLFLGPNGTCDTTIVSAMVEGSDVIRERLLVHVTGAGQ</sequence>
<organism evidence="2 3">
    <name type="scientific">Caulobacter segnis</name>
    <dbReference type="NCBI Taxonomy" id="88688"/>
    <lineage>
        <taxon>Bacteria</taxon>
        <taxon>Pseudomonadati</taxon>
        <taxon>Pseudomonadota</taxon>
        <taxon>Alphaproteobacteria</taxon>
        <taxon>Caulobacterales</taxon>
        <taxon>Caulobacteraceae</taxon>
        <taxon>Caulobacter</taxon>
    </lineage>
</organism>
<reference evidence="2 3" key="1">
    <citation type="journal article" date="2015" name="Biotechnol. Bioeng.">
        <title>Genome sequence and phenotypic characterization of Caulobacter segnis.</title>
        <authorList>
            <person name="Patel S."/>
            <person name="Fletcher B."/>
            <person name="Scott D.C."/>
            <person name="Ely B."/>
        </authorList>
    </citation>
    <scope>NUCLEOTIDE SEQUENCE [LARGE SCALE GENOMIC DNA]</scope>
    <source>
        <strain evidence="2 3">TK0059</strain>
    </source>
</reference>
<evidence type="ECO:0000256" key="1">
    <source>
        <dbReference type="SAM" id="Phobius"/>
    </source>
</evidence>